<dbReference type="OrthoDB" id="8478704at2"/>
<feature type="transmembrane region" description="Helical" evidence="1">
    <location>
        <begin position="159"/>
        <end position="180"/>
    </location>
</feature>
<feature type="transmembrane region" description="Helical" evidence="1">
    <location>
        <begin position="275"/>
        <end position="290"/>
    </location>
</feature>
<feature type="transmembrane region" description="Helical" evidence="1">
    <location>
        <begin position="60"/>
        <end position="79"/>
    </location>
</feature>
<keyword evidence="1" id="KW-0812">Transmembrane</keyword>
<evidence type="ECO:0000256" key="1">
    <source>
        <dbReference type="SAM" id="Phobius"/>
    </source>
</evidence>
<dbReference type="InParanoid" id="A0A545AGF6"/>
<keyword evidence="1" id="KW-0472">Membrane</keyword>
<proteinExistence type="predicted"/>
<dbReference type="EMBL" id="VIRS01000042">
    <property type="protein sequence ID" value="TQS40384.1"/>
    <property type="molecule type" value="Genomic_DNA"/>
</dbReference>
<organism evidence="2 3">
    <name type="scientific">Cryptosporangium phraense</name>
    <dbReference type="NCBI Taxonomy" id="2593070"/>
    <lineage>
        <taxon>Bacteria</taxon>
        <taxon>Bacillati</taxon>
        <taxon>Actinomycetota</taxon>
        <taxon>Actinomycetes</taxon>
        <taxon>Cryptosporangiales</taxon>
        <taxon>Cryptosporangiaceae</taxon>
        <taxon>Cryptosporangium</taxon>
    </lineage>
</organism>
<feature type="transmembrane region" description="Helical" evidence="1">
    <location>
        <begin position="248"/>
        <end position="269"/>
    </location>
</feature>
<gene>
    <name evidence="2" type="ORF">FL583_35215</name>
</gene>
<dbReference type="AlphaFoldDB" id="A0A545AGF6"/>
<accession>A0A545AGF6</accession>
<protein>
    <submittedName>
        <fullName evidence="2">Uncharacterized protein</fullName>
    </submittedName>
</protein>
<name>A0A545AGF6_9ACTN</name>
<evidence type="ECO:0000313" key="2">
    <source>
        <dbReference type="EMBL" id="TQS40384.1"/>
    </source>
</evidence>
<comment type="caution">
    <text evidence="2">The sequence shown here is derived from an EMBL/GenBank/DDBJ whole genome shotgun (WGS) entry which is preliminary data.</text>
</comment>
<feature type="transmembrane region" description="Helical" evidence="1">
    <location>
        <begin position="200"/>
        <end position="217"/>
    </location>
</feature>
<feature type="transmembrane region" description="Helical" evidence="1">
    <location>
        <begin position="99"/>
        <end position="122"/>
    </location>
</feature>
<sequence>MVFRPSLTILVLAPLLGESLSTATPPLDVLLWGPVVLVPLYGCGALLVRELSRRYGRGLILLAAAYAVYEEALVDGYWFDPGYAEKVGIGGYSRVGGTNLLIAAHLTVFHVVVSIGASIVIVERLFPAHRKEPWVPGKWLVVPLLAFASVPVVTAEDYVRGPVIAPALLFGLLVVAAFVLPRRGPRPRPRAEPGPRLAGLLAFACSGAHFVLVYTVPHLPAPWPAGLVAALFPVALGAWLVPRLSPGSALPGVTGVLVQTALVAAAVGLGGRYDLTVWALVVVVLLWWLNRGERQARLSAAAPR</sequence>
<feature type="transmembrane region" description="Helical" evidence="1">
    <location>
        <begin position="134"/>
        <end position="153"/>
    </location>
</feature>
<reference evidence="2 3" key="1">
    <citation type="submission" date="2019-07" db="EMBL/GenBank/DDBJ databases">
        <title>Cryptosporangium phraense sp. nov., isolated from plant litter.</title>
        <authorList>
            <person name="Suriyachadkun C."/>
        </authorList>
    </citation>
    <scope>NUCLEOTIDE SEQUENCE [LARGE SCALE GENOMIC DNA]</scope>
    <source>
        <strain evidence="2 3">A-T 5661</strain>
    </source>
</reference>
<dbReference type="RefSeq" id="WP_142709228.1">
    <property type="nucleotide sequence ID" value="NZ_VIRS01000042.1"/>
</dbReference>
<dbReference type="Proteomes" id="UP000317982">
    <property type="component" value="Unassembled WGS sequence"/>
</dbReference>
<feature type="transmembrane region" description="Helical" evidence="1">
    <location>
        <begin position="223"/>
        <end position="241"/>
    </location>
</feature>
<feature type="transmembrane region" description="Helical" evidence="1">
    <location>
        <begin position="31"/>
        <end position="48"/>
    </location>
</feature>
<keyword evidence="3" id="KW-1185">Reference proteome</keyword>
<evidence type="ECO:0000313" key="3">
    <source>
        <dbReference type="Proteomes" id="UP000317982"/>
    </source>
</evidence>
<keyword evidence="1" id="KW-1133">Transmembrane helix</keyword>